<sequence length="148" mass="16733">MGGAYLCSLPVFGANAFIIFDSPTQRDFQIAGTCEFAGTSYPLVNEITRGSRALFTIVGVLLYIPITLRTHKVYQAKGQYAQLKLSQRKKLIRYNIIVSIMVINEIILIVIPDTLLVVWPVQMDKIRYPLSIMTIFKSKKICVLYKAI</sequence>
<accession>A0A914E1Z3</accession>
<dbReference type="Proteomes" id="UP000887540">
    <property type="component" value="Unplaced"/>
</dbReference>
<dbReference type="WBParaSite" id="ACRNAN_scaffold5339.g12882.t1">
    <property type="protein sequence ID" value="ACRNAN_scaffold5339.g12882.t1"/>
    <property type="gene ID" value="ACRNAN_scaffold5339.g12882"/>
</dbReference>
<keyword evidence="1" id="KW-0812">Transmembrane</keyword>
<reference evidence="3" key="1">
    <citation type="submission" date="2022-11" db="UniProtKB">
        <authorList>
            <consortium name="WormBaseParasite"/>
        </authorList>
    </citation>
    <scope>IDENTIFICATION</scope>
</reference>
<proteinExistence type="predicted"/>
<keyword evidence="1" id="KW-0472">Membrane</keyword>
<feature type="transmembrane region" description="Helical" evidence="1">
    <location>
        <begin position="91"/>
        <end position="111"/>
    </location>
</feature>
<name>A0A914E1Z3_9BILA</name>
<protein>
    <submittedName>
        <fullName evidence="3">G protein-coupled receptor</fullName>
    </submittedName>
</protein>
<evidence type="ECO:0000256" key="1">
    <source>
        <dbReference type="SAM" id="Phobius"/>
    </source>
</evidence>
<keyword evidence="2" id="KW-1185">Reference proteome</keyword>
<feature type="transmembrane region" description="Helical" evidence="1">
    <location>
        <begin position="53"/>
        <end position="70"/>
    </location>
</feature>
<evidence type="ECO:0000313" key="2">
    <source>
        <dbReference type="Proteomes" id="UP000887540"/>
    </source>
</evidence>
<dbReference type="AlphaFoldDB" id="A0A914E1Z3"/>
<organism evidence="2 3">
    <name type="scientific">Acrobeloides nanus</name>
    <dbReference type="NCBI Taxonomy" id="290746"/>
    <lineage>
        <taxon>Eukaryota</taxon>
        <taxon>Metazoa</taxon>
        <taxon>Ecdysozoa</taxon>
        <taxon>Nematoda</taxon>
        <taxon>Chromadorea</taxon>
        <taxon>Rhabditida</taxon>
        <taxon>Tylenchina</taxon>
        <taxon>Cephalobomorpha</taxon>
        <taxon>Cephaloboidea</taxon>
        <taxon>Cephalobidae</taxon>
        <taxon>Acrobeloides</taxon>
    </lineage>
</organism>
<evidence type="ECO:0000313" key="3">
    <source>
        <dbReference type="WBParaSite" id="ACRNAN_scaffold5339.g12882.t1"/>
    </source>
</evidence>
<keyword evidence="1" id="KW-1133">Transmembrane helix</keyword>